<feature type="transmembrane region" description="Helical" evidence="5">
    <location>
        <begin position="196"/>
        <end position="216"/>
    </location>
</feature>
<feature type="transmembrane region" description="Helical" evidence="5">
    <location>
        <begin position="483"/>
        <end position="507"/>
    </location>
</feature>
<dbReference type="Proteomes" id="UP000000346">
    <property type="component" value="Chromosome"/>
</dbReference>
<evidence type="ECO:0000313" key="6">
    <source>
        <dbReference type="EMBL" id="ADL19689.1"/>
    </source>
</evidence>
<feature type="transmembrane region" description="Helical" evidence="5">
    <location>
        <begin position="459"/>
        <end position="477"/>
    </location>
</feature>
<dbReference type="GO" id="GO:0022857">
    <property type="term" value="F:transmembrane transporter activity"/>
    <property type="evidence" value="ECO:0007669"/>
    <property type="project" value="InterPro"/>
</dbReference>
<dbReference type="OrthoDB" id="43026at2157"/>
<dbReference type="HOGENOM" id="CLU_007946_16_0_2"/>
<dbReference type="InterPro" id="IPR052962">
    <property type="entry name" value="AA_Transporter_AGT"/>
</dbReference>
<feature type="transmembrane region" description="Helical" evidence="5">
    <location>
        <begin position="46"/>
        <end position="69"/>
    </location>
</feature>
<evidence type="ECO:0000256" key="1">
    <source>
        <dbReference type="ARBA" id="ARBA00004141"/>
    </source>
</evidence>
<feature type="transmembrane region" description="Helical" evidence="5">
    <location>
        <begin position="432"/>
        <end position="452"/>
    </location>
</feature>
<feature type="transmembrane region" description="Helical" evidence="5">
    <location>
        <begin position="376"/>
        <end position="394"/>
    </location>
</feature>
<evidence type="ECO:0000256" key="2">
    <source>
        <dbReference type="ARBA" id="ARBA00022692"/>
    </source>
</evidence>
<dbReference type="Pfam" id="PF13520">
    <property type="entry name" value="AA_permease_2"/>
    <property type="match status" value="1"/>
</dbReference>
<gene>
    <name evidence="6" type="ordered locus">ASAC_1284</name>
</gene>
<reference evidence="6 7" key="1">
    <citation type="journal article" date="2010" name="Appl. Environ. Microbiol.">
        <title>The genome sequence of the crenarchaeon Acidilobus saccharovorans supports a new order, Acidilobales, and suggests an important ecological role in terrestrial acidic hot springs.</title>
        <authorList>
            <person name="Mardanov A.V."/>
            <person name="Svetlitchnyi V.A."/>
            <person name="Beletsky A.V."/>
            <person name="Prokofeva M.I."/>
            <person name="Bonch-Osmolovskaya E.A."/>
            <person name="Ravin N.V."/>
            <person name="Skryabin K.G."/>
        </authorList>
    </citation>
    <scope>NUCLEOTIDE SEQUENCE [LARGE SCALE GENOMIC DNA]</scope>
    <source>
        <strain evidence="7">DSM 16705 / JCM 18335 / VKM B-2471 / 345-15</strain>
    </source>
</reference>
<dbReference type="Gene3D" id="1.20.1740.10">
    <property type="entry name" value="Amino acid/polyamine transporter I"/>
    <property type="match status" value="1"/>
</dbReference>
<evidence type="ECO:0000256" key="3">
    <source>
        <dbReference type="ARBA" id="ARBA00022989"/>
    </source>
</evidence>
<feature type="transmembrane region" description="Helical" evidence="5">
    <location>
        <begin position="132"/>
        <end position="154"/>
    </location>
</feature>
<dbReference type="InParanoid" id="D9Q301"/>
<organism evidence="6 7">
    <name type="scientific">Acidilobus saccharovorans (strain DSM 16705 / JCM 18335 / VKM B-2471 / 345-15)</name>
    <dbReference type="NCBI Taxonomy" id="666510"/>
    <lineage>
        <taxon>Archaea</taxon>
        <taxon>Thermoproteota</taxon>
        <taxon>Thermoprotei</taxon>
        <taxon>Acidilobales</taxon>
        <taxon>Acidilobaceae</taxon>
        <taxon>Acidilobus</taxon>
    </lineage>
</organism>
<dbReference type="GeneID" id="9499539"/>
<comment type="subcellular location">
    <subcellularLocation>
        <location evidence="1">Membrane</location>
        <topology evidence="1">Multi-pass membrane protein</topology>
    </subcellularLocation>
</comment>
<dbReference type="EMBL" id="CP001742">
    <property type="protein sequence ID" value="ADL19689.1"/>
    <property type="molecule type" value="Genomic_DNA"/>
</dbReference>
<evidence type="ECO:0000313" key="7">
    <source>
        <dbReference type="Proteomes" id="UP000000346"/>
    </source>
</evidence>
<dbReference type="PANTHER" id="PTHR47547:SF1">
    <property type="entry name" value="ASPARTATE-PROTON SYMPORTER"/>
    <property type="match status" value="1"/>
</dbReference>
<feature type="transmembrane region" description="Helical" evidence="5">
    <location>
        <begin position="12"/>
        <end position="34"/>
    </location>
</feature>
<dbReference type="RefSeq" id="WP_013267201.1">
    <property type="nucleotide sequence ID" value="NC_014374.1"/>
</dbReference>
<feature type="transmembrane region" description="Helical" evidence="5">
    <location>
        <begin position="344"/>
        <end position="364"/>
    </location>
</feature>
<accession>D9Q301</accession>
<protein>
    <submittedName>
        <fullName evidence="6">Amino acid transporter protein related protein</fullName>
    </submittedName>
</protein>
<sequence length="512" mass="54746">MARTPSRSLRKELSFLEILIAGIVGAVGTGVLFAPAQMAVEAGPSLVMAWVLGAIFYTFISIPIIELALTWPEAGGPARYPLYTHGNILNLISSFMNLVWYLFIPPIEALATVEGLSFIFPSLIVPHTTIPTLQGAVVGTLLLLLFVPFNYFGVKAFGKATASVGIIKLLVYVAAALALAFAFFDFRNFSAVKGGFMPFGFSGVFLAIPFAMFAYGGIRVIPDFAEEVKDKSFLGKAILLTVLGQTLFYILFSVVFIGGLKWSSLSITPGNWTAVGYLPGNPFVDLANAARSSLALYLTLVVAILGPFVTGYIYLGSGVRVLFSMARSGYMPEKLKEISESYAIPYWALIVFAIIAAVLTFLTAPVPTIYAMLQDAVVGGYLAFATLPVAMLAGHRKNLIPKEYRLPGSWIWAALAFASASLISFWSGWPAVPYAVAIGLAGALIFGAVFRVKGSLLSSLWYLVYLGFIVLMSYIGSDGALSIIGFIPASIIVAVVSVVAFLPWGVLSASSS</sequence>
<name>D9Q301_ACIS3</name>
<keyword evidence="3 5" id="KW-1133">Transmembrane helix</keyword>
<dbReference type="KEGG" id="asc:ASAC_1284"/>
<evidence type="ECO:0000256" key="5">
    <source>
        <dbReference type="SAM" id="Phobius"/>
    </source>
</evidence>
<dbReference type="eggNOG" id="arCOG00009">
    <property type="taxonomic scope" value="Archaea"/>
</dbReference>
<feature type="transmembrane region" description="Helical" evidence="5">
    <location>
        <begin position="294"/>
        <end position="323"/>
    </location>
</feature>
<dbReference type="STRING" id="666510.ASAC_1284"/>
<dbReference type="PIRSF" id="PIRSF006060">
    <property type="entry name" value="AA_transporter"/>
    <property type="match status" value="1"/>
</dbReference>
<feature type="transmembrane region" description="Helical" evidence="5">
    <location>
        <begin position="166"/>
        <end position="184"/>
    </location>
</feature>
<proteinExistence type="predicted"/>
<feature type="transmembrane region" description="Helical" evidence="5">
    <location>
        <begin position="237"/>
        <end position="260"/>
    </location>
</feature>
<dbReference type="InterPro" id="IPR002293">
    <property type="entry name" value="AA/rel_permease1"/>
</dbReference>
<evidence type="ECO:0000256" key="4">
    <source>
        <dbReference type="ARBA" id="ARBA00023136"/>
    </source>
</evidence>
<keyword evidence="4 5" id="KW-0472">Membrane</keyword>
<feature type="transmembrane region" description="Helical" evidence="5">
    <location>
        <begin position="406"/>
        <end position="426"/>
    </location>
</feature>
<dbReference type="GO" id="GO:0016020">
    <property type="term" value="C:membrane"/>
    <property type="evidence" value="ECO:0007669"/>
    <property type="project" value="UniProtKB-SubCell"/>
</dbReference>
<dbReference type="PANTHER" id="PTHR47547">
    <property type="match status" value="1"/>
</dbReference>
<keyword evidence="2 5" id="KW-0812">Transmembrane</keyword>
<keyword evidence="7" id="KW-1185">Reference proteome</keyword>
<dbReference type="AlphaFoldDB" id="D9Q301"/>